<keyword evidence="1" id="KW-0812">Transmembrane</keyword>
<evidence type="ECO:0000313" key="3">
    <source>
        <dbReference type="Proteomes" id="UP000216444"/>
    </source>
</evidence>
<feature type="transmembrane region" description="Helical" evidence="1">
    <location>
        <begin position="598"/>
        <end position="615"/>
    </location>
</feature>
<comment type="caution">
    <text evidence="2">The sequence shown here is derived from an EMBL/GenBank/DDBJ whole genome shotgun (WGS) entry which is preliminary data.</text>
</comment>
<reference evidence="2 3" key="1">
    <citation type="journal article" date="2017" name="BMC Genomics">
        <title>Comparative genomic and phylogenomic analyses of the Bifidobacteriaceae family.</title>
        <authorList>
            <person name="Lugli G.A."/>
            <person name="Milani C."/>
            <person name="Turroni F."/>
            <person name="Duranti S."/>
            <person name="Mancabelli L."/>
            <person name="Mangifesta M."/>
            <person name="Ferrario C."/>
            <person name="Modesto M."/>
            <person name="Mattarelli P."/>
            <person name="Jiri K."/>
            <person name="van Sinderen D."/>
            <person name="Ventura M."/>
        </authorList>
    </citation>
    <scope>NUCLEOTIDE SEQUENCE [LARGE SCALE GENOMIC DNA]</scope>
    <source>
        <strain evidence="2 3">DSM 100201</strain>
    </source>
</reference>
<dbReference type="AlphaFoldDB" id="A0A261FGX9"/>
<protein>
    <recommendedName>
        <fullName evidence="4">Glycosyltransferase</fullName>
    </recommendedName>
</protein>
<feature type="transmembrane region" description="Helical" evidence="1">
    <location>
        <begin position="627"/>
        <end position="647"/>
    </location>
</feature>
<gene>
    <name evidence="2" type="ORF">BTIS_0697</name>
</gene>
<evidence type="ECO:0000313" key="2">
    <source>
        <dbReference type="EMBL" id="OZG58328.1"/>
    </source>
</evidence>
<feature type="transmembrane region" description="Helical" evidence="1">
    <location>
        <begin position="440"/>
        <end position="467"/>
    </location>
</feature>
<evidence type="ECO:0000256" key="1">
    <source>
        <dbReference type="SAM" id="Phobius"/>
    </source>
</evidence>
<keyword evidence="1" id="KW-0472">Membrane</keyword>
<feature type="transmembrane region" description="Helical" evidence="1">
    <location>
        <begin position="176"/>
        <end position="194"/>
    </location>
</feature>
<dbReference type="Proteomes" id="UP000216444">
    <property type="component" value="Unassembled WGS sequence"/>
</dbReference>
<feature type="transmembrane region" description="Helical" evidence="1">
    <location>
        <begin position="659"/>
        <end position="678"/>
    </location>
</feature>
<accession>A0A261FGX9</accession>
<feature type="transmembrane region" description="Helical" evidence="1">
    <location>
        <begin position="369"/>
        <end position="388"/>
    </location>
</feature>
<organism evidence="2 3">
    <name type="scientific">Bifidobacterium tissieri</name>
    <dbReference type="NCBI Taxonomy" id="1630162"/>
    <lineage>
        <taxon>Bacteria</taxon>
        <taxon>Bacillati</taxon>
        <taxon>Actinomycetota</taxon>
        <taxon>Actinomycetes</taxon>
        <taxon>Bifidobacteriales</taxon>
        <taxon>Bifidobacteriaceae</taxon>
        <taxon>Bifidobacterium</taxon>
    </lineage>
</organism>
<feature type="transmembrane region" description="Helical" evidence="1">
    <location>
        <begin position="698"/>
        <end position="717"/>
    </location>
</feature>
<dbReference type="EMBL" id="MWWV01000004">
    <property type="protein sequence ID" value="OZG58328.1"/>
    <property type="molecule type" value="Genomic_DNA"/>
</dbReference>
<feature type="transmembrane region" description="Helical" evidence="1">
    <location>
        <begin position="400"/>
        <end position="420"/>
    </location>
</feature>
<feature type="transmembrane region" description="Helical" evidence="1">
    <location>
        <begin position="12"/>
        <end position="31"/>
    </location>
</feature>
<name>A0A261FGX9_9BIFI</name>
<evidence type="ECO:0008006" key="4">
    <source>
        <dbReference type="Google" id="ProtNLM"/>
    </source>
</evidence>
<keyword evidence="3" id="KW-1185">Reference proteome</keyword>
<feature type="transmembrane region" description="Helical" evidence="1">
    <location>
        <begin position="339"/>
        <end position="363"/>
    </location>
</feature>
<sequence length="741" mass="84257">MRHLTRHRTGLLAAAIIIIIEITLGNLPFWTSLGAPSPTSMNAAHVELGSGLVQGGDGVLRVIDPTQAYIDAPVANEQVRYVRYDFGGGSPKKADLHGAGYSFAWNLRIRLDAADDAAWHTGKVIDVSHGVAATHVIRNRSYDGNVTRLRLWVQEAQNTQFPFGRVMVNVHPSFRISPVRVLVMAATAAILIALRPRSRLYAMPLDTTDRRQRAALALATVPFLISFGFTIWAGTQQGAQVFHRPFAYTYDMDQYARLGDALLHGRPWLDLPVPKELLTAENPYDVAFHERLLATGTNEVYWDHVYFNGHWYTYFGVVPALLLFVPFQAITSLWIEGGAWLPASVATIMFLIGFLVFGLLLVVRLFTRFFPSVSVGSTILAMITFMCGSNAWVLWMRPSFYEIPTASALMFTMMGLWFWLGARRGDESDGYRLSRWRIAAGSLCMALTLGCRMTFIFCALFFLPIFADEIRSGLILRPIGMLLPRRWRMGVWKEQTRGHRIPPRVFASWRNDLAAALPAFVVFADLLWYNLWRFGSLLDFGNDYQFTVVDLTRYREPLVVLPQMLQYYLIQPPRMTGSFPWLTVPYTPVHPWQYHERIIGGLFWMIPVCLLVFLMPAMRHTLRRHRAWGLACMSLALGVFELLFVSYKGGLDWRYVCDFSWLITLPGILMIPIMMEWVKTKLMLASPGIIRTARLVRASVITLVLWTLFMTVVSSFMTGRASPMITSNPNVFYTVQSWFVW</sequence>
<proteinExistence type="predicted"/>
<keyword evidence="1" id="KW-1133">Transmembrane helix</keyword>
<feature type="transmembrane region" description="Helical" evidence="1">
    <location>
        <begin position="311"/>
        <end position="327"/>
    </location>
</feature>
<feature type="transmembrane region" description="Helical" evidence="1">
    <location>
        <begin position="513"/>
        <end position="532"/>
    </location>
</feature>
<feature type="transmembrane region" description="Helical" evidence="1">
    <location>
        <begin position="215"/>
        <end position="235"/>
    </location>
</feature>